<keyword evidence="3" id="KW-1185">Reference proteome</keyword>
<dbReference type="GO" id="GO:0016491">
    <property type="term" value="F:oxidoreductase activity"/>
    <property type="evidence" value="ECO:0007669"/>
    <property type="project" value="UniProtKB-ARBA"/>
</dbReference>
<dbReference type="KEGG" id="pary:A4V02_02270"/>
<dbReference type="Proteomes" id="UP000186351">
    <property type="component" value="Chromosome"/>
</dbReference>
<evidence type="ECO:0000313" key="3">
    <source>
        <dbReference type="Proteomes" id="UP000186351"/>
    </source>
</evidence>
<accession>A0A1Z2XEH3</accession>
<dbReference type="EMBL" id="CP015402">
    <property type="protein sequence ID" value="ANU62666.1"/>
    <property type="molecule type" value="Genomic_DNA"/>
</dbReference>
<dbReference type="InterPro" id="IPR004017">
    <property type="entry name" value="Cys_rich_dom"/>
</dbReference>
<accession>A0A1B1S797</accession>
<sequence>MKIGFFVPCYIDAIHPQAAISTYSLLEKLGLDVEFIERGSCCGLPELDMGYIKHSCSLEKGIVPLISDKGYDYVVVPSGICTDQFRDHFNEVEQTPEIEHFRATVHDPVEFLHDILKITELPGHPRFPYRVALHNGCHSLRYLNEARPTELMIKPFDKCADLLKLVDGLEVGYATRRDECCGFGGTYSIWDSSCSGQQGRDKVSDYVRNGFKYVTSQDMSCMIHQQTIARKNGLDLKMFYITEILNGDAKP</sequence>
<organism evidence="2 3">
    <name type="scientific">Muribaculum intestinale</name>
    <dbReference type="NCBI Taxonomy" id="1796646"/>
    <lineage>
        <taxon>Bacteria</taxon>
        <taxon>Pseudomonadati</taxon>
        <taxon>Bacteroidota</taxon>
        <taxon>Bacteroidia</taxon>
        <taxon>Bacteroidales</taxon>
        <taxon>Muribaculaceae</taxon>
        <taxon>Muribaculum</taxon>
    </lineage>
</organism>
<reference evidence="3" key="1">
    <citation type="submission" date="2016-04" db="EMBL/GenBank/DDBJ databases">
        <title>Complete Genome Sequences of Twelve Strains of a Stable Defined Moderately Diverse Mouse Microbiota 2 (sDMDMm2).</title>
        <authorList>
            <person name="Uchimura Y."/>
            <person name="Wyss M."/>
            <person name="Brugiroux S."/>
            <person name="Limenitakis J.P."/>
            <person name="Stecher B."/>
            <person name="McCoy K.D."/>
            <person name="Macpherson A.J."/>
        </authorList>
    </citation>
    <scope>NUCLEOTIDE SEQUENCE [LARGE SCALE GENOMIC DNA]</scope>
    <source>
        <strain evidence="3">YL27</strain>
    </source>
</reference>
<proteinExistence type="predicted"/>
<feature type="domain" description="Cysteine-rich" evidence="1">
    <location>
        <begin position="131"/>
        <end position="223"/>
    </location>
</feature>
<gene>
    <name evidence="2" type="ORF">A4V02_02270</name>
</gene>
<dbReference type="PANTHER" id="PTHR30296">
    <property type="entry name" value="UNCHARACTERIZED PROTEIN YKGE"/>
    <property type="match status" value="1"/>
</dbReference>
<dbReference type="GO" id="GO:0005829">
    <property type="term" value="C:cytosol"/>
    <property type="evidence" value="ECO:0007669"/>
    <property type="project" value="TreeGrafter"/>
</dbReference>
<protein>
    <recommendedName>
        <fullName evidence="1">Cysteine-rich domain-containing protein</fullName>
    </recommendedName>
</protein>
<dbReference type="OrthoDB" id="9770306at2"/>
<dbReference type="Pfam" id="PF02754">
    <property type="entry name" value="CCG"/>
    <property type="match status" value="2"/>
</dbReference>
<name>A0A1B1S797_9BACT</name>
<dbReference type="GeneID" id="65535665"/>
<dbReference type="AlphaFoldDB" id="A0A1B1S797"/>
<evidence type="ECO:0000259" key="1">
    <source>
        <dbReference type="Pfam" id="PF02754"/>
    </source>
</evidence>
<evidence type="ECO:0000313" key="2">
    <source>
        <dbReference type="EMBL" id="ANU62666.1"/>
    </source>
</evidence>
<feature type="domain" description="Cysteine-rich" evidence="1">
    <location>
        <begin position="4"/>
        <end position="85"/>
    </location>
</feature>
<dbReference type="RefSeq" id="WP_068960049.1">
    <property type="nucleotide sequence ID" value="NZ_CAJTAP010000002.1"/>
</dbReference>
<dbReference type="PANTHER" id="PTHR30296:SF0">
    <property type="entry name" value="LACTATE UTILIZATION PROTEIN A"/>
    <property type="match status" value="1"/>
</dbReference>
<dbReference type="STRING" id="1796646.A4V02_02270"/>